<sequence>MGSDKQAQAAAIYVCDLAEGLSKEDLWQVFANYGEIASVEQVNGGGSDAVVIEYAEQQAAEEARGMLNYAALRGKTCRCLAAGTLEVIRQTMDTGQRLVFERLDPEIDSCGLRDVCRLFGEVLDCKVQVDEEQSSRGLGFAHFSREEEAAKATLFLDGMQLGGSTVEVRPFEPADIVLFSGCLYTSTASGSHARKPAPDVPRDGEDANEPHPVPGGMLEEGDESQPAACTPEDMERSVLQRFRMLEVHHLEVLEDLESKLERLKKLIQLYDPSHETQMVVVAQPVHVQPVAGILGECLEDCDYESLELSTSKEDRKAIIEGYGTGNLYVVTASSEVCARSEFDLGRPASVLINFDCAPTVQLHLRRIFKRTDSSTRVHTFFSPTTDSKLALPLLKALEEAGHEIPPKLLEMWSKMDQKAGAAGTS</sequence>
<dbReference type="InterPro" id="IPR027417">
    <property type="entry name" value="P-loop_NTPase"/>
</dbReference>
<dbReference type="PANTHER" id="PTHR15241">
    <property type="entry name" value="TRANSFORMER-2-RELATED"/>
    <property type="match status" value="1"/>
</dbReference>
<dbReference type="InterPro" id="IPR000504">
    <property type="entry name" value="RRM_dom"/>
</dbReference>
<feature type="domain" description="RRM" evidence="3">
    <location>
        <begin position="96"/>
        <end position="173"/>
    </location>
</feature>
<evidence type="ECO:0000256" key="1">
    <source>
        <dbReference type="PROSITE-ProRule" id="PRU00176"/>
    </source>
</evidence>
<dbReference type="Pfam" id="PF00076">
    <property type="entry name" value="RRM_1"/>
    <property type="match status" value="2"/>
</dbReference>
<dbReference type="SMART" id="SM00360">
    <property type="entry name" value="RRM"/>
    <property type="match status" value="2"/>
</dbReference>
<evidence type="ECO:0000313" key="4">
    <source>
        <dbReference type="EMBL" id="CAD8361995.1"/>
    </source>
</evidence>
<evidence type="ECO:0000256" key="2">
    <source>
        <dbReference type="SAM" id="MobiDB-lite"/>
    </source>
</evidence>
<organism evidence="4">
    <name type="scientific">Pyrodinium bahamense</name>
    <dbReference type="NCBI Taxonomy" id="73915"/>
    <lineage>
        <taxon>Eukaryota</taxon>
        <taxon>Sar</taxon>
        <taxon>Alveolata</taxon>
        <taxon>Dinophyceae</taxon>
        <taxon>Gonyaulacales</taxon>
        <taxon>Pyrocystaceae</taxon>
        <taxon>Pyrodinium</taxon>
    </lineage>
</organism>
<reference evidence="4" key="1">
    <citation type="submission" date="2021-01" db="EMBL/GenBank/DDBJ databases">
        <authorList>
            <person name="Corre E."/>
            <person name="Pelletier E."/>
            <person name="Niang G."/>
            <person name="Scheremetjew M."/>
            <person name="Finn R."/>
            <person name="Kale V."/>
            <person name="Holt S."/>
            <person name="Cochrane G."/>
            <person name="Meng A."/>
            <person name="Brown T."/>
            <person name="Cohen L."/>
        </authorList>
    </citation>
    <scope>NUCLEOTIDE SEQUENCE</scope>
    <source>
        <strain evidence="4">Pbaha01</strain>
    </source>
</reference>
<dbReference type="InterPro" id="IPR012677">
    <property type="entry name" value="Nucleotide-bd_a/b_plait_sf"/>
</dbReference>
<dbReference type="EMBL" id="HBEG01025738">
    <property type="protein sequence ID" value="CAD8361995.1"/>
    <property type="molecule type" value="Transcribed_RNA"/>
</dbReference>
<dbReference type="GO" id="GO:0003723">
    <property type="term" value="F:RNA binding"/>
    <property type="evidence" value="ECO:0007669"/>
    <property type="project" value="UniProtKB-UniRule"/>
</dbReference>
<keyword evidence="1" id="KW-0694">RNA-binding</keyword>
<accession>A0A7S0AFQ5</accession>
<gene>
    <name evidence="4" type="ORF">PBAH0796_LOCUS15660</name>
</gene>
<dbReference type="InterPro" id="IPR035979">
    <property type="entry name" value="RBD_domain_sf"/>
</dbReference>
<protein>
    <recommendedName>
        <fullName evidence="3">RRM domain-containing protein</fullName>
    </recommendedName>
</protein>
<dbReference type="CDD" id="cd00590">
    <property type="entry name" value="RRM_SF"/>
    <property type="match status" value="1"/>
</dbReference>
<feature type="compositionally biased region" description="Basic and acidic residues" evidence="2">
    <location>
        <begin position="196"/>
        <end position="209"/>
    </location>
</feature>
<name>A0A7S0AFQ5_9DINO</name>
<dbReference type="PROSITE" id="PS50102">
    <property type="entry name" value="RRM"/>
    <property type="match status" value="2"/>
</dbReference>
<feature type="region of interest" description="Disordered" evidence="2">
    <location>
        <begin position="187"/>
        <end position="229"/>
    </location>
</feature>
<feature type="domain" description="RRM" evidence="3">
    <location>
        <begin position="10"/>
        <end position="84"/>
    </location>
</feature>
<dbReference type="Gene3D" id="3.30.70.330">
    <property type="match status" value="2"/>
</dbReference>
<dbReference type="AlphaFoldDB" id="A0A7S0AFQ5"/>
<dbReference type="SUPFAM" id="SSF54928">
    <property type="entry name" value="RNA-binding domain, RBD"/>
    <property type="match status" value="1"/>
</dbReference>
<dbReference type="Gene3D" id="3.40.50.300">
    <property type="entry name" value="P-loop containing nucleotide triphosphate hydrolases"/>
    <property type="match status" value="1"/>
</dbReference>
<proteinExistence type="predicted"/>
<evidence type="ECO:0000259" key="3">
    <source>
        <dbReference type="PROSITE" id="PS50102"/>
    </source>
</evidence>
<dbReference type="PANTHER" id="PTHR15241:SF304">
    <property type="entry name" value="RRM DOMAIN-CONTAINING PROTEIN"/>
    <property type="match status" value="1"/>
</dbReference>